<evidence type="ECO:0000313" key="6">
    <source>
        <dbReference type="Proteomes" id="UP000259030"/>
    </source>
</evidence>
<dbReference type="AlphaFoldDB" id="A0A221SYZ4"/>
<dbReference type="PANTHER" id="PTHR38445:SF9">
    <property type="entry name" value="HTH-TYPE TRANSCRIPTIONAL REPRESSOR YTRA"/>
    <property type="match status" value="1"/>
</dbReference>
<dbReference type="Pfam" id="PF00392">
    <property type="entry name" value="GntR"/>
    <property type="match status" value="1"/>
</dbReference>
<dbReference type="Gene3D" id="1.10.10.10">
    <property type="entry name" value="Winged helix-like DNA-binding domain superfamily/Winged helix DNA-binding domain"/>
    <property type="match status" value="1"/>
</dbReference>
<sequence length="143" mass="14881">MTAPDRESALLDRMRTHLSTPGAAPTYVRLQEAVQGALSAGVLRPGDALPTVRAVASALKLAPNTVAKAYAALARQGLTENRAGAGTSVAAGAWAGQLGQQEALRAFRALVQELRAAGLKLDDARRVLDELEGEPEATRALSV</sequence>
<keyword evidence="2" id="KW-0238">DNA-binding</keyword>
<dbReference type="SMART" id="SM00345">
    <property type="entry name" value="HTH_GNTR"/>
    <property type="match status" value="1"/>
</dbReference>
<keyword evidence="6" id="KW-1185">Reference proteome</keyword>
<dbReference type="Proteomes" id="UP000259030">
    <property type="component" value="Chromosome"/>
</dbReference>
<dbReference type="RefSeq" id="WP_051308292.1">
    <property type="nucleotide sequence ID" value="NZ_CP021081.1"/>
</dbReference>
<evidence type="ECO:0000256" key="1">
    <source>
        <dbReference type="ARBA" id="ARBA00023015"/>
    </source>
</evidence>
<evidence type="ECO:0000313" key="5">
    <source>
        <dbReference type="EMBL" id="ASN81875.1"/>
    </source>
</evidence>
<proteinExistence type="predicted"/>
<dbReference type="GO" id="GO:0003677">
    <property type="term" value="F:DNA binding"/>
    <property type="evidence" value="ECO:0007669"/>
    <property type="project" value="UniProtKB-KW"/>
</dbReference>
<reference evidence="5 6" key="1">
    <citation type="submission" date="2017-05" db="EMBL/GenBank/DDBJ databases">
        <title>The complete genome sequence of Deinococcus ficus isolated from the rhizosphere of the Ficus religiosa L. in Taiwan.</title>
        <authorList>
            <person name="Wu K.-M."/>
            <person name="Liao T.-L."/>
            <person name="Liu Y.-M."/>
            <person name="Young C.-C."/>
            <person name="Tsai S.-F."/>
        </authorList>
    </citation>
    <scope>NUCLEOTIDE SEQUENCE [LARGE SCALE GENOMIC DNA]</scope>
    <source>
        <strain evidence="5 6">CC-FR2-10</strain>
    </source>
</reference>
<dbReference type="InterPro" id="IPR036388">
    <property type="entry name" value="WH-like_DNA-bd_sf"/>
</dbReference>
<dbReference type="InterPro" id="IPR000524">
    <property type="entry name" value="Tscrpt_reg_HTH_GntR"/>
</dbReference>
<dbReference type="PROSITE" id="PS50949">
    <property type="entry name" value="HTH_GNTR"/>
    <property type="match status" value="1"/>
</dbReference>
<dbReference type="SUPFAM" id="SSF46785">
    <property type="entry name" value="Winged helix' DNA-binding domain"/>
    <property type="match status" value="1"/>
</dbReference>
<feature type="domain" description="HTH gntR-type" evidence="4">
    <location>
        <begin position="24"/>
        <end position="92"/>
    </location>
</feature>
<organism evidence="5 6">
    <name type="scientific">Deinococcus ficus</name>
    <dbReference type="NCBI Taxonomy" id="317577"/>
    <lineage>
        <taxon>Bacteria</taxon>
        <taxon>Thermotogati</taxon>
        <taxon>Deinococcota</taxon>
        <taxon>Deinococci</taxon>
        <taxon>Deinococcales</taxon>
        <taxon>Deinococcaceae</taxon>
        <taxon>Deinococcus</taxon>
    </lineage>
</organism>
<dbReference type="STRING" id="317577.GCA_000419625_01215"/>
<dbReference type="InterPro" id="IPR036390">
    <property type="entry name" value="WH_DNA-bd_sf"/>
</dbReference>
<keyword evidence="3" id="KW-0804">Transcription</keyword>
<dbReference type="GO" id="GO:0003700">
    <property type="term" value="F:DNA-binding transcription factor activity"/>
    <property type="evidence" value="ECO:0007669"/>
    <property type="project" value="InterPro"/>
</dbReference>
<dbReference type="PANTHER" id="PTHR38445">
    <property type="entry name" value="HTH-TYPE TRANSCRIPTIONAL REPRESSOR YTRA"/>
    <property type="match status" value="1"/>
</dbReference>
<gene>
    <name evidence="5" type="ORF">DFI_13540</name>
</gene>
<evidence type="ECO:0000256" key="3">
    <source>
        <dbReference type="ARBA" id="ARBA00023163"/>
    </source>
</evidence>
<evidence type="ECO:0000256" key="2">
    <source>
        <dbReference type="ARBA" id="ARBA00023125"/>
    </source>
</evidence>
<evidence type="ECO:0000259" key="4">
    <source>
        <dbReference type="PROSITE" id="PS50949"/>
    </source>
</evidence>
<dbReference type="KEGG" id="dfc:DFI_13540"/>
<accession>A0A221SYZ4</accession>
<name>A0A221SYZ4_9DEIO</name>
<keyword evidence="1" id="KW-0805">Transcription regulation</keyword>
<dbReference type="EMBL" id="CP021081">
    <property type="protein sequence ID" value="ASN81875.1"/>
    <property type="molecule type" value="Genomic_DNA"/>
</dbReference>
<protein>
    <recommendedName>
        <fullName evidence="4">HTH gntR-type domain-containing protein</fullName>
    </recommendedName>
</protein>